<dbReference type="Gene3D" id="3.20.20.80">
    <property type="entry name" value="Glycosidases"/>
    <property type="match status" value="1"/>
</dbReference>
<keyword evidence="3" id="KW-1185">Reference proteome</keyword>
<evidence type="ECO:0000313" key="3">
    <source>
        <dbReference type="Proteomes" id="UP000320055"/>
    </source>
</evidence>
<evidence type="ECO:0000256" key="1">
    <source>
        <dbReference type="SAM" id="MobiDB-lite"/>
    </source>
</evidence>
<dbReference type="RefSeq" id="WP_144868418.1">
    <property type="nucleotide sequence ID" value="NZ_LR213851.1"/>
</dbReference>
<protein>
    <recommendedName>
        <fullName evidence="4">Glycoside hydrolase family 42 N-terminal domain-containing protein</fullName>
    </recommendedName>
</protein>
<proteinExistence type="predicted"/>
<feature type="compositionally biased region" description="Low complexity" evidence="1">
    <location>
        <begin position="38"/>
        <end position="51"/>
    </location>
</feature>
<feature type="region of interest" description="Disordered" evidence="1">
    <location>
        <begin position="38"/>
        <end position="64"/>
    </location>
</feature>
<dbReference type="Proteomes" id="UP000320055">
    <property type="component" value="Unassembled WGS sequence"/>
</dbReference>
<organism evidence="2 3">
    <name type="scientific">Hyella patelloides LEGE 07179</name>
    <dbReference type="NCBI Taxonomy" id="945734"/>
    <lineage>
        <taxon>Bacteria</taxon>
        <taxon>Bacillati</taxon>
        <taxon>Cyanobacteriota</taxon>
        <taxon>Cyanophyceae</taxon>
        <taxon>Pleurocapsales</taxon>
        <taxon>Hyellaceae</taxon>
        <taxon>Hyella</taxon>
    </lineage>
</organism>
<reference evidence="2 3" key="1">
    <citation type="submission" date="2019-01" db="EMBL/GenBank/DDBJ databases">
        <authorList>
            <person name="Brito A."/>
        </authorList>
    </citation>
    <scope>NUCLEOTIDE SEQUENCE [LARGE SCALE GENOMIC DNA]</scope>
    <source>
        <strain evidence="2">1</strain>
    </source>
</reference>
<gene>
    <name evidence="2" type="ORF">H1P_940008</name>
</gene>
<accession>A0A563W5B5</accession>
<sequence>MRRKLLSPVATFILTLMLLVLSTLPISCSPSNFSSIPTTTTTISNPSPNKPRSAQAPPFSGGVGSSPRGLFLNTANLPTQDWSRIEKFILNDPTVSGTNIVVPWSTVDLGVNASLQYDWSYVYQQAQPWIDAGKTVNLLLWGVAQKAEQEINGQSITPAYVLEETETVSCQCKVGGECESNPPQTPVFWDEDYQKHYRKVIKAAVAEFSDRPWVGYFRFGIGVGAESYPGNGVSYAKNPCTQIWEQPPINLSETVWRNHSLDFLDFLSTIETPKTILVTINNYGKSHDIAKEMAAYAAKKGFGIGTQGLTKNAIALYNKGKDCYADWCDLFLQYDPKVPLEVQTAAQSNPAEKGRVGPLPPLLDFGLAKGVDIFELYQAEWFVANDPNHHLHKKYGKSYRQALEKAAAALK</sequence>
<evidence type="ECO:0008006" key="4">
    <source>
        <dbReference type="Google" id="ProtNLM"/>
    </source>
</evidence>
<evidence type="ECO:0000313" key="2">
    <source>
        <dbReference type="EMBL" id="VEP18868.1"/>
    </source>
</evidence>
<name>A0A563W5B5_9CYAN</name>
<dbReference type="OrthoDB" id="7180791at2"/>
<dbReference type="AlphaFoldDB" id="A0A563W5B5"/>
<dbReference type="EMBL" id="CAACVJ010000703">
    <property type="protein sequence ID" value="VEP18868.1"/>
    <property type="molecule type" value="Genomic_DNA"/>
</dbReference>